<accession>A0A9D4TW16</accession>
<keyword evidence="12" id="KW-0670">Pyruvate</keyword>
<feature type="domain" description="Pyruvate kinase barrel" evidence="16">
    <location>
        <begin position="36"/>
        <end position="383"/>
    </location>
</feature>
<evidence type="ECO:0000256" key="5">
    <source>
        <dbReference type="ARBA" id="ARBA00022679"/>
    </source>
</evidence>
<evidence type="ECO:0000256" key="13">
    <source>
        <dbReference type="ARBA" id="ARBA00048152"/>
    </source>
</evidence>
<evidence type="ECO:0000256" key="3">
    <source>
        <dbReference type="ARBA" id="ARBA00008663"/>
    </source>
</evidence>
<dbReference type="GO" id="GO:0004743">
    <property type="term" value="F:pyruvate kinase activity"/>
    <property type="evidence" value="ECO:0007669"/>
    <property type="project" value="UniProtKB-EC"/>
</dbReference>
<name>A0A9D4TW16_CHLVU</name>
<dbReference type="GO" id="GO:0000287">
    <property type="term" value="F:magnesium ion binding"/>
    <property type="evidence" value="ECO:0007669"/>
    <property type="project" value="InterPro"/>
</dbReference>
<dbReference type="InterPro" id="IPR015806">
    <property type="entry name" value="Pyrv_Knase_insert_dom_sf"/>
</dbReference>
<comment type="similarity">
    <text evidence="3 14">Belongs to the pyruvate kinase family.</text>
</comment>
<comment type="cofactor">
    <cofactor evidence="1">
        <name>K(+)</name>
        <dbReference type="ChEBI" id="CHEBI:29103"/>
    </cofactor>
</comment>
<dbReference type="Gene3D" id="2.40.33.10">
    <property type="entry name" value="PK beta-barrel domain-like"/>
    <property type="match status" value="1"/>
</dbReference>
<keyword evidence="10 14" id="KW-0460">Magnesium</keyword>
<keyword evidence="9" id="KW-0067">ATP-binding</keyword>
<dbReference type="Pfam" id="PF00224">
    <property type="entry name" value="PK"/>
    <property type="match status" value="1"/>
</dbReference>
<evidence type="ECO:0000256" key="15">
    <source>
        <dbReference type="SAM" id="MobiDB-lite"/>
    </source>
</evidence>
<keyword evidence="5 14" id="KW-0808">Transferase</keyword>
<proteinExistence type="inferred from homology"/>
<gene>
    <name evidence="18" type="ORF">D9Q98_002308</name>
</gene>
<evidence type="ECO:0000256" key="7">
    <source>
        <dbReference type="ARBA" id="ARBA00022741"/>
    </source>
</evidence>
<dbReference type="InterPro" id="IPR015795">
    <property type="entry name" value="Pyrv_Knase_C"/>
</dbReference>
<evidence type="ECO:0000256" key="2">
    <source>
        <dbReference type="ARBA" id="ARBA00004997"/>
    </source>
</evidence>
<dbReference type="Gene3D" id="3.40.1380.20">
    <property type="entry name" value="Pyruvate kinase, C-terminal domain"/>
    <property type="match status" value="1"/>
</dbReference>
<dbReference type="OrthoDB" id="108365at2759"/>
<dbReference type="PANTHER" id="PTHR11817">
    <property type="entry name" value="PYRUVATE KINASE"/>
    <property type="match status" value="1"/>
</dbReference>
<evidence type="ECO:0000256" key="6">
    <source>
        <dbReference type="ARBA" id="ARBA00022723"/>
    </source>
</evidence>
<evidence type="ECO:0000256" key="12">
    <source>
        <dbReference type="ARBA" id="ARBA00023317"/>
    </source>
</evidence>
<comment type="pathway">
    <text evidence="2 14">Carbohydrate degradation; glycolysis; pyruvate from D-glyceraldehyde 3-phosphate: step 5/5.</text>
</comment>
<feature type="region of interest" description="Disordered" evidence="15">
    <location>
        <begin position="424"/>
        <end position="487"/>
    </location>
</feature>
<comment type="caution">
    <text evidence="18">The sequence shown here is derived from an EMBL/GenBank/DDBJ whole genome shotgun (WGS) entry which is preliminary data.</text>
</comment>
<keyword evidence="7" id="KW-0547">Nucleotide-binding</keyword>
<dbReference type="InterPro" id="IPR011037">
    <property type="entry name" value="Pyrv_Knase-like_insert_dom_sf"/>
</dbReference>
<sequence length="731" mass="79335">MPWRRHKAKAHVFMDVNMEEVVKPVSDSDIRAGAGSKVVITIGPSCQDVPTLVKLLEAGVTCARINLSWGTREYHARSLSNLAEAMKQTRRLCSVFVDTVGREVVVRREVEYDETGWPMQKGDTKVDVKQDEIITITTDPTAKPSSKLFPVSFPGFTTMVEVGHQLQIGRFLATGAEGASIFLSVLEKSETTVTCVALNSAVLDGLLTVMTCHSEDEDYEGDFVLPLFTEHDAECIKYLGSRFEVDFVNLSFCNREEDLFLARSFLDSVGMQYTKIVAKIERKSSVRNFEGIAHSADGLIISRGNLGLDFEPEAMALLQKRIISRCNQLGKPVLITRLVDTMVDTPRPTRAEATDVANAVLDGVDGMLLGAETLRGDHPVLTVETVLRLAHAAEQHFDYRSHHEELMGKAYLEEVATRQAYDSVSDFGTNSNSGHSPGHTVHSLHTHRMQPISSSQAIQTPPGLQGNSDEEGSEEGAHGIGTPAANGTLETGTLALEATIGSPAQPYVSEFGSLPLRMTEGSSLQLNRILLTHAPHMNKLESLASSATRVAEKISAGLIIVMVQSGRTVSLVSKYRPPMPIMAVVVPKLKSTKLGWQLEGKYLARQTCLLRGVVPMMAAPMSEESEDLISEAICAAHMQRLVKPNDYVVCLKSVKGSMVVKVVQVNRYGSGLRVMTGPNSSIGHAEEADIIGDDSPFGGWIMPVSPRGPASPLSMARSSVASPKISNSQTA</sequence>
<dbReference type="EMBL" id="SIDB01000002">
    <property type="protein sequence ID" value="KAI3436255.1"/>
    <property type="molecule type" value="Genomic_DNA"/>
</dbReference>
<dbReference type="InterPro" id="IPR040442">
    <property type="entry name" value="Pyrv_kinase-like_dom_sf"/>
</dbReference>
<reference evidence="18" key="2">
    <citation type="submission" date="2020-11" db="EMBL/GenBank/DDBJ databases">
        <authorList>
            <person name="Cecchin M."/>
            <person name="Marcolungo L."/>
            <person name="Rossato M."/>
            <person name="Girolomoni L."/>
            <person name="Cosentino E."/>
            <person name="Cuine S."/>
            <person name="Li-Beisson Y."/>
            <person name="Delledonne M."/>
            <person name="Ballottari M."/>
        </authorList>
    </citation>
    <scope>NUCLEOTIDE SEQUENCE</scope>
    <source>
        <strain evidence="18">211/11P</strain>
        <tissue evidence="18">Whole cell</tissue>
    </source>
</reference>
<evidence type="ECO:0000313" key="19">
    <source>
        <dbReference type="Proteomes" id="UP001055712"/>
    </source>
</evidence>
<dbReference type="SUPFAM" id="SSF52935">
    <property type="entry name" value="PK C-terminal domain-like"/>
    <property type="match status" value="1"/>
</dbReference>
<evidence type="ECO:0000256" key="11">
    <source>
        <dbReference type="ARBA" id="ARBA00023152"/>
    </source>
</evidence>
<organism evidence="18 19">
    <name type="scientific">Chlorella vulgaris</name>
    <name type="common">Green alga</name>
    <dbReference type="NCBI Taxonomy" id="3077"/>
    <lineage>
        <taxon>Eukaryota</taxon>
        <taxon>Viridiplantae</taxon>
        <taxon>Chlorophyta</taxon>
        <taxon>core chlorophytes</taxon>
        <taxon>Trebouxiophyceae</taxon>
        <taxon>Chlorellales</taxon>
        <taxon>Chlorellaceae</taxon>
        <taxon>Chlorella clade</taxon>
        <taxon>Chlorella</taxon>
    </lineage>
</organism>
<dbReference type="InterPro" id="IPR015813">
    <property type="entry name" value="Pyrv/PenolPyrv_kinase-like_dom"/>
</dbReference>
<keyword evidence="6" id="KW-0479">Metal-binding</keyword>
<keyword evidence="8 14" id="KW-0418">Kinase</keyword>
<dbReference type="InterPro" id="IPR015793">
    <property type="entry name" value="Pyrv_Knase_brl"/>
</dbReference>
<reference evidence="18" key="1">
    <citation type="journal article" date="2019" name="Plant J.">
        <title>Chlorella vulgaris genome assembly and annotation reveals the molecular basis for metabolic acclimation to high light conditions.</title>
        <authorList>
            <person name="Cecchin M."/>
            <person name="Marcolungo L."/>
            <person name="Rossato M."/>
            <person name="Girolomoni L."/>
            <person name="Cosentino E."/>
            <person name="Cuine S."/>
            <person name="Li-Beisson Y."/>
            <person name="Delledonne M."/>
            <person name="Ballottari M."/>
        </authorList>
    </citation>
    <scope>NUCLEOTIDE SEQUENCE</scope>
    <source>
        <strain evidence="18">211/11P</strain>
    </source>
</reference>
<dbReference type="AlphaFoldDB" id="A0A9D4TW16"/>
<evidence type="ECO:0000256" key="4">
    <source>
        <dbReference type="ARBA" id="ARBA00012142"/>
    </source>
</evidence>
<dbReference type="GO" id="GO:0030955">
    <property type="term" value="F:potassium ion binding"/>
    <property type="evidence" value="ECO:0007669"/>
    <property type="project" value="InterPro"/>
</dbReference>
<comment type="catalytic activity">
    <reaction evidence="13 14">
        <text>pyruvate + ATP = phosphoenolpyruvate + ADP + H(+)</text>
        <dbReference type="Rhea" id="RHEA:18157"/>
        <dbReference type="ChEBI" id="CHEBI:15361"/>
        <dbReference type="ChEBI" id="CHEBI:15378"/>
        <dbReference type="ChEBI" id="CHEBI:30616"/>
        <dbReference type="ChEBI" id="CHEBI:58702"/>
        <dbReference type="ChEBI" id="CHEBI:456216"/>
        <dbReference type="EC" id="2.7.1.40"/>
    </reaction>
</comment>
<feature type="region of interest" description="Disordered" evidence="15">
    <location>
        <begin position="708"/>
        <end position="731"/>
    </location>
</feature>
<dbReference type="Gene3D" id="3.20.20.60">
    <property type="entry name" value="Phosphoenolpyruvate-binding domains"/>
    <property type="match status" value="1"/>
</dbReference>
<evidence type="ECO:0000259" key="17">
    <source>
        <dbReference type="Pfam" id="PF02887"/>
    </source>
</evidence>
<feature type="compositionally biased region" description="Polar residues" evidence="15">
    <location>
        <begin position="716"/>
        <end position="731"/>
    </location>
</feature>
<dbReference type="InterPro" id="IPR036918">
    <property type="entry name" value="Pyrv_Knase_C_sf"/>
</dbReference>
<dbReference type="SUPFAM" id="SSF51621">
    <property type="entry name" value="Phosphoenolpyruvate/pyruvate domain"/>
    <property type="match status" value="1"/>
</dbReference>
<evidence type="ECO:0000256" key="8">
    <source>
        <dbReference type="ARBA" id="ARBA00022777"/>
    </source>
</evidence>
<evidence type="ECO:0000313" key="18">
    <source>
        <dbReference type="EMBL" id="KAI3436255.1"/>
    </source>
</evidence>
<evidence type="ECO:0000256" key="10">
    <source>
        <dbReference type="ARBA" id="ARBA00022842"/>
    </source>
</evidence>
<dbReference type="InterPro" id="IPR001697">
    <property type="entry name" value="Pyr_Knase"/>
</dbReference>
<dbReference type="SUPFAM" id="SSF50800">
    <property type="entry name" value="PK beta-barrel domain-like"/>
    <property type="match status" value="1"/>
</dbReference>
<dbReference type="GO" id="GO:0005524">
    <property type="term" value="F:ATP binding"/>
    <property type="evidence" value="ECO:0007669"/>
    <property type="project" value="UniProtKB-KW"/>
</dbReference>
<feature type="domain" description="Pyruvate kinase C-terminal" evidence="17">
    <location>
        <begin position="541"/>
        <end position="655"/>
    </location>
</feature>
<keyword evidence="19" id="KW-1185">Reference proteome</keyword>
<dbReference type="EC" id="2.7.1.40" evidence="4 14"/>
<feature type="compositionally biased region" description="Polar residues" evidence="15">
    <location>
        <begin position="424"/>
        <end position="435"/>
    </location>
</feature>
<evidence type="ECO:0000256" key="14">
    <source>
        <dbReference type="RuleBase" id="RU000504"/>
    </source>
</evidence>
<evidence type="ECO:0000256" key="1">
    <source>
        <dbReference type="ARBA" id="ARBA00001958"/>
    </source>
</evidence>
<keyword evidence="11 14" id="KW-0324">Glycolysis</keyword>
<dbReference type="Pfam" id="PF02887">
    <property type="entry name" value="PK_C"/>
    <property type="match status" value="1"/>
</dbReference>
<dbReference type="GO" id="GO:0016301">
    <property type="term" value="F:kinase activity"/>
    <property type="evidence" value="ECO:0007669"/>
    <property type="project" value="UniProtKB-KW"/>
</dbReference>
<dbReference type="Proteomes" id="UP001055712">
    <property type="component" value="Unassembled WGS sequence"/>
</dbReference>
<protein>
    <recommendedName>
        <fullName evidence="4 14">Pyruvate kinase</fullName>
        <ecNumber evidence="4 14">2.7.1.40</ecNumber>
    </recommendedName>
</protein>
<evidence type="ECO:0000256" key="9">
    <source>
        <dbReference type="ARBA" id="ARBA00022840"/>
    </source>
</evidence>
<dbReference type="PRINTS" id="PR01050">
    <property type="entry name" value="PYRUVTKNASE"/>
</dbReference>
<evidence type="ECO:0000259" key="16">
    <source>
        <dbReference type="Pfam" id="PF00224"/>
    </source>
</evidence>